<reference evidence="2 3" key="1">
    <citation type="journal article" date="2021" name="Commun. Biol.">
        <title>The genome of Shorea leprosula (Dipterocarpaceae) highlights the ecological relevance of drought in aseasonal tropical rainforests.</title>
        <authorList>
            <person name="Ng K.K.S."/>
            <person name="Kobayashi M.J."/>
            <person name="Fawcett J.A."/>
            <person name="Hatakeyama M."/>
            <person name="Paape T."/>
            <person name="Ng C.H."/>
            <person name="Ang C.C."/>
            <person name="Tnah L.H."/>
            <person name="Lee C.T."/>
            <person name="Nishiyama T."/>
            <person name="Sese J."/>
            <person name="O'Brien M.J."/>
            <person name="Copetti D."/>
            <person name="Mohd Noor M.I."/>
            <person name="Ong R.C."/>
            <person name="Putra M."/>
            <person name="Sireger I.Z."/>
            <person name="Indrioko S."/>
            <person name="Kosugi Y."/>
            <person name="Izuno A."/>
            <person name="Isagi Y."/>
            <person name="Lee S.L."/>
            <person name="Shimizu K.K."/>
        </authorList>
    </citation>
    <scope>NUCLEOTIDE SEQUENCE [LARGE SCALE GENOMIC DNA]</scope>
    <source>
        <strain evidence="2">214</strain>
    </source>
</reference>
<name>A0AAV5KK44_9ROSI</name>
<protein>
    <recommendedName>
        <fullName evidence="4">Secreted protein</fullName>
    </recommendedName>
</protein>
<keyword evidence="1" id="KW-1133">Transmembrane helix</keyword>
<evidence type="ECO:0000256" key="1">
    <source>
        <dbReference type="SAM" id="Phobius"/>
    </source>
</evidence>
<accession>A0AAV5KK44</accession>
<evidence type="ECO:0008006" key="4">
    <source>
        <dbReference type="Google" id="ProtNLM"/>
    </source>
</evidence>
<keyword evidence="1" id="KW-0472">Membrane</keyword>
<keyword evidence="3" id="KW-1185">Reference proteome</keyword>
<dbReference type="AlphaFoldDB" id="A0AAV5KK44"/>
<feature type="transmembrane region" description="Helical" evidence="1">
    <location>
        <begin position="12"/>
        <end position="33"/>
    </location>
</feature>
<keyword evidence="1" id="KW-0812">Transmembrane</keyword>
<feature type="transmembrane region" description="Helical" evidence="1">
    <location>
        <begin position="53"/>
        <end position="74"/>
    </location>
</feature>
<dbReference type="Proteomes" id="UP001054252">
    <property type="component" value="Unassembled WGS sequence"/>
</dbReference>
<proteinExistence type="predicted"/>
<sequence length="75" mass="8030">MGALHYDGSTIFFFLLSFSSPAHLLFFFFSPAAGKEPQQPTAPPLRNQNFRSAAAFSFLLPPVATVGSGFGFSVA</sequence>
<gene>
    <name evidence="2" type="ORF">SLEP1_g34504</name>
</gene>
<evidence type="ECO:0000313" key="2">
    <source>
        <dbReference type="EMBL" id="GKV24977.1"/>
    </source>
</evidence>
<organism evidence="2 3">
    <name type="scientific">Rubroshorea leprosula</name>
    <dbReference type="NCBI Taxonomy" id="152421"/>
    <lineage>
        <taxon>Eukaryota</taxon>
        <taxon>Viridiplantae</taxon>
        <taxon>Streptophyta</taxon>
        <taxon>Embryophyta</taxon>
        <taxon>Tracheophyta</taxon>
        <taxon>Spermatophyta</taxon>
        <taxon>Magnoliopsida</taxon>
        <taxon>eudicotyledons</taxon>
        <taxon>Gunneridae</taxon>
        <taxon>Pentapetalae</taxon>
        <taxon>rosids</taxon>
        <taxon>malvids</taxon>
        <taxon>Malvales</taxon>
        <taxon>Dipterocarpaceae</taxon>
        <taxon>Rubroshorea</taxon>
    </lineage>
</organism>
<dbReference type="EMBL" id="BPVZ01000067">
    <property type="protein sequence ID" value="GKV24977.1"/>
    <property type="molecule type" value="Genomic_DNA"/>
</dbReference>
<comment type="caution">
    <text evidence="2">The sequence shown here is derived from an EMBL/GenBank/DDBJ whole genome shotgun (WGS) entry which is preliminary data.</text>
</comment>
<evidence type="ECO:0000313" key="3">
    <source>
        <dbReference type="Proteomes" id="UP001054252"/>
    </source>
</evidence>